<feature type="transmembrane region" description="Helical" evidence="10">
    <location>
        <begin position="26"/>
        <end position="52"/>
    </location>
</feature>
<dbReference type="SMART" id="SM00382">
    <property type="entry name" value="AAA"/>
    <property type="match status" value="1"/>
</dbReference>
<evidence type="ECO:0000256" key="10">
    <source>
        <dbReference type="SAM" id="Phobius"/>
    </source>
</evidence>
<dbReference type="InterPro" id="IPR003593">
    <property type="entry name" value="AAA+_ATPase"/>
</dbReference>
<evidence type="ECO:0000256" key="7">
    <source>
        <dbReference type="ARBA" id="ARBA00022840"/>
    </source>
</evidence>
<dbReference type="Pfam" id="PF00664">
    <property type="entry name" value="ABC_membrane"/>
    <property type="match status" value="1"/>
</dbReference>
<feature type="transmembrane region" description="Helical" evidence="10">
    <location>
        <begin position="72"/>
        <end position="99"/>
    </location>
</feature>
<evidence type="ECO:0000313" key="13">
    <source>
        <dbReference type="EMBL" id="OBS10940.1"/>
    </source>
</evidence>
<dbReference type="PROSITE" id="PS50929">
    <property type="entry name" value="ABC_TM1F"/>
    <property type="match status" value="1"/>
</dbReference>
<dbReference type="InterPro" id="IPR003439">
    <property type="entry name" value="ABC_transporter-like_ATP-bd"/>
</dbReference>
<keyword evidence="3" id="KW-1003">Cell membrane</keyword>
<comment type="subcellular location">
    <subcellularLocation>
        <location evidence="1">Cell membrane</location>
        <topology evidence="1">Multi-pass membrane protein</topology>
    </subcellularLocation>
</comment>
<dbReference type="InterPro" id="IPR017871">
    <property type="entry name" value="ABC_transporter-like_CS"/>
</dbReference>
<dbReference type="NCBIfam" id="TIGR02857">
    <property type="entry name" value="CydD"/>
    <property type="match status" value="1"/>
</dbReference>
<dbReference type="GO" id="GO:0005886">
    <property type="term" value="C:plasma membrane"/>
    <property type="evidence" value="ECO:0007669"/>
    <property type="project" value="UniProtKB-SubCell"/>
</dbReference>
<dbReference type="Proteomes" id="UP000029273">
    <property type="component" value="Unassembled WGS sequence"/>
</dbReference>
<keyword evidence="14" id="KW-1185">Reference proteome</keyword>
<dbReference type="OrthoDB" id="6336411at2"/>
<dbReference type="InterPro" id="IPR039421">
    <property type="entry name" value="Type_1_exporter"/>
</dbReference>
<feature type="domain" description="ABC transmembrane type-1" evidence="12">
    <location>
        <begin position="33"/>
        <end position="315"/>
    </location>
</feature>
<dbReference type="STRING" id="160660.BJI67_08615"/>
<keyword evidence="9 10" id="KW-0472">Membrane</keyword>
<name>A0A1A6C8R5_9GAMM</name>
<dbReference type="InterPro" id="IPR014216">
    <property type="entry name" value="ABC_transptr_CydD"/>
</dbReference>
<dbReference type="GO" id="GO:0042883">
    <property type="term" value="P:cysteine transport"/>
    <property type="evidence" value="ECO:0007669"/>
    <property type="project" value="InterPro"/>
</dbReference>
<dbReference type="InterPro" id="IPR011527">
    <property type="entry name" value="ABC1_TM_dom"/>
</dbReference>
<dbReference type="PROSITE" id="PS00211">
    <property type="entry name" value="ABC_TRANSPORTER_1"/>
    <property type="match status" value="1"/>
</dbReference>
<keyword evidence="6" id="KW-0547">Nucleotide-binding</keyword>
<dbReference type="RefSeq" id="WP_038086643.1">
    <property type="nucleotide sequence ID" value="NZ_JQSG02000001.1"/>
</dbReference>
<keyword evidence="8 10" id="KW-1133">Transmembrane helix</keyword>
<keyword evidence="2" id="KW-0813">Transport</keyword>
<accession>A0A1A6C8R5</accession>
<keyword evidence="5 10" id="KW-0812">Transmembrane</keyword>
<evidence type="ECO:0000256" key="9">
    <source>
        <dbReference type="ARBA" id="ARBA00023136"/>
    </source>
</evidence>
<evidence type="ECO:0000259" key="11">
    <source>
        <dbReference type="PROSITE" id="PS50893"/>
    </source>
</evidence>
<evidence type="ECO:0000256" key="1">
    <source>
        <dbReference type="ARBA" id="ARBA00004651"/>
    </source>
</evidence>
<feature type="transmembrane region" description="Helical" evidence="10">
    <location>
        <begin position="144"/>
        <end position="164"/>
    </location>
</feature>
<evidence type="ECO:0000256" key="3">
    <source>
        <dbReference type="ARBA" id="ARBA00022475"/>
    </source>
</evidence>
<organism evidence="13 14">
    <name type="scientific">Acidihalobacter prosperus</name>
    <dbReference type="NCBI Taxonomy" id="160660"/>
    <lineage>
        <taxon>Bacteria</taxon>
        <taxon>Pseudomonadati</taxon>
        <taxon>Pseudomonadota</taxon>
        <taxon>Gammaproteobacteria</taxon>
        <taxon>Chromatiales</taxon>
        <taxon>Ectothiorhodospiraceae</taxon>
        <taxon>Acidihalobacter</taxon>
    </lineage>
</organism>
<keyword evidence="4" id="KW-0997">Cell inner membrane</keyword>
<evidence type="ECO:0000256" key="6">
    <source>
        <dbReference type="ARBA" id="ARBA00022741"/>
    </source>
</evidence>
<evidence type="ECO:0000256" key="4">
    <source>
        <dbReference type="ARBA" id="ARBA00022519"/>
    </source>
</evidence>
<dbReference type="InterPro" id="IPR027417">
    <property type="entry name" value="P-loop_NTPase"/>
</dbReference>
<reference evidence="13 14" key="1">
    <citation type="journal article" date="2014" name="Genome Announc.">
        <title>Draft Genome Sequence of the Iron-Oxidizing, Acidophilic, and Halotolerant 'Thiobacillus prosperus' Type Strain DSM 5130.</title>
        <authorList>
            <person name="Ossandon F.J."/>
            <person name="Cardenas J.P."/>
            <person name="Corbett M."/>
            <person name="Quatrini R."/>
            <person name="Holmes D.S."/>
            <person name="Watkin E."/>
        </authorList>
    </citation>
    <scope>NUCLEOTIDE SEQUENCE [LARGE SCALE GENOMIC DNA]</scope>
    <source>
        <strain evidence="13 14">DSM 5130</strain>
    </source>
</reference>
<dbReference type="Pfam" id="PF00005">
    <property type="entry name" value="ABC_tran"/>
    <property type="match status" value="1"/>
</dbReference>
<dbReference type="GO" id="GO:0016887">
    <property type="term" value="F:ATP hydrolysis activity"/>
    <property type="evidence" value="ECO:0007669"/>
    <property type="project" value="InterPro"/>
</dbReference>
<dbReference type="PANTHER" id="PTHR24221:SF590">
    <property type="entry name" value="COMPONENT LINKED WITH THE ASSEMBLY OF CYTOCHROME' TRANSPORT TRANSMEMBRANE ATP-BINDING PROTEIN ABC TRANSPORTER CYDD-RELATED"/>
    <property type="match status" value="1"/>
</dbReference>
<dbReference type="SUPFAM" id="SSF52540">
    <property type="entry name" value="P-loop containing nucleoside triphosphate hydrolases"/>
    <property type="match status" value="1"/>
</dbReference>
<dbReference type="SUPFAM" id="SSF90123">
    <property type="entry name" value="ABC transporter transmembrane region"/>
    <property type="match status" value="1"/>
</dbReference>
<dbReference type="GO" id="GO:0005524">
    <property type="term" value="F:ATP binding"/>
    <property type="evidence" value="ECO:0007669"/>
    <property type="project" value="UniProtKB-KW"/>
</dbReference>
<dbReference type="PANTHER" id="PTHR24221">
    <property type="entry name" value="ATP-BINDING CASSETTE SUB-FAMILY B"/>
    <property type="match status" value="1"/>
</dbReference>
<evidence type="ECO:0000256" key="8">
    <source>
        <dbReference type="ARBA" id="ARBA00022989"/>
    </source>
</evidence>
<keyword evidence="7" id="KW-0067">ATP-binding</keyword>
<evidence type="ECO:0000313" key="14">
    <source>
        <dbReference type="Proteomes" id="UP000029273"/>
    </source>
</evidence>
<dbReference type="InterPro" id="IPR036640">
    <property type="entry name" value="ABC1_TM_sf"/>
</dbReference>
<feature type="domain" description="ABC transporter" evidence="11">
    <location>
        <begin position="350"/>
        <end position="584"/>
    </location>
</feature>
<sequence>MSNSQAPRSREAGKALDRWLRQYAPLVRLPVTLTAGLGLATGFLIILQAWLLARIVDAVAIRGQTLDGVAPLLGFLLGVFALRALFAVFSESAAFAIAARIKRHLRSMLYARVEALGPAWTRTQRSGDLANTLVDGIESLEKYYALYLPQSALAALIPLSILVFVFPADWVSGLIMVLTAPLIPAFMILIGKGAERLNQRQWRRLARMSAHFLDMIEGLTTLKLFNASRAEAEVIARISDQYRRSTMAVLRIAFLSSLALEFLATLSIAMVAVFIGFRLLYGDIHYLPGFFVLLLAPEFYLPLRNMGTQYHARMEAIGAAERMVELMEAKPPAPTSEDAAQSLMAASISLSFERVTFGYPGGAPVLQALDFELNAGERVALVGPSGAGKTTVLQLVLGFLRPDTGIIRINGSALDTLDPEDWLRHLAWVPQRPTLFHGSVIDNIRLGHTAADAQAIREAARRAHADDFIARLPQAYDTMLGDRGQGLSGGQLQRIALARAFLKDAPLLILDEPTASLDPESERLITDAVERLAEGRTVLTVAHRLETVRRADRILVLDGGRVVESGAHAQLVAADGLYARLCNAYRGEAA</sequence>
<dbReference type="FunFam" id="3.40.50.300:FF:001001">
    <property type="entry name" value="Multidrug ABC transporter ATP-binding protein"/>
    <property type="match status" value="1"/>
</dbReference>
<dbReference type="Gene3D" id="3.40.50.300">
    <property type="entry name" value="P-loop containing nucleotide triphosphate hydrolases"/>
    <property type="match status" value="1"/>
</dbReference>
<evidence type="ECO:0000259" key="12">
    <source>
        <dbReference type="PROSITE" id="PS50929"/>
    </source>
</evidence>
<feature type="transmembrane region" description="Helical" evidence="10">
    <location>
        <begin position="286"/>
        <end position="303"/>
    </location>
</feature>
<comment type="caution">
    <text evidence="13">The sequence shown here is derived from an EMBL/GenBank/DDBJ whole genome shotgun (WGS) entry which is preliminary data.</text>
</comment>
<dbReference type="GO" id="GO:0140359">
    <property type="term" value="F:ABC-type transporter activity"/>
    <property type="evidence" value="ECO:0007669"/>
    <property type="project" value="InterPro"/>
</dbReference>
<gene>
    <name evidence="13" type="ORF">Thpro_020656</name>
</gene>
<feature type="transmembrane region" description="Helical" evidence="10">
    <location>
        <begin position="252"/>
        <end position="280"/>
    </location>
</feature>
<dbReference type="EMBL" id="JQSG02000001">
    <property type="protein sequence ID" value="OBS10940.1"/>
    <property type="molecule type" value="Genomic_DNA"/>
</dbReference>
<evidence type="ECO:0000256" key="2">
    <source>
        <dbReference type="ARBA" id="ARBA00022448"/>
    </source>
</evidence>
<proteinExistence type="predicted"/>
<dbReference type="CDD" id="cd18584">
    <property type="entry name" value="ABC_6TM_AarD_CydD"/>
    <property type="match status" value="1"/>
</dbReference>
<feature type="transmembrane region" description="Helical" evidence="10">
    <location>
        <begin position="170"/>
        <end position="190"/>
    </location>
</feature>
<dbReference type="PROSITE" id="PS50893">
    <property type="entry name" value="ABC_TRANSPORTER_2"/>
    <property type="match status" value="1"/>
</dbReference>
<dbReference type="Gene3D" id="1.20.1560.10">
    <property type="entry name" value="ABC transporter type 1, transmembrane domain"/>
    <property type="match status" value="1"/>
</dbReference>
<evidence type="ECO:0000256" key="5">
    <source>
        <dbReference type="ARBA" id="ARBA00022692"/>
    </source>
</evidence>
<dbReference type="AlphaFoldDB" id="A0A1A6C8R5"/>
<protein>
    <submittedName>
        <fullName evidence="13">Thiol reductant ABC exporter subunit CydD</fullName>
    </submittedName>
</protein>